<dbReference type="EMBL" id="JBFRCH010000003">
    <property type="protein sequence ID" value="MEX3931819.1"/>
    <property type="molecule type" value="Genomic_DNA"/>
</dbReference>
<sequence>MNRLQEQWNNASPRSTPFVGTDGQAYRDRRCELIVLIGGIVAERDGHVHALEQRRAKAARDAAA</sequence>
<proteinExistence type="predicted"/>
<organism evidence="1 2">
    <name type="scientific">Paraburkholderia phymatum</name>
    <dbReference type="NCBI Taxonomy" id="148447"/>
    <lineage>
        <taxon>Bacteria</taxon>
        <taxon>Pseudomonadati</taxon>
        <taxon>Pseudomonadota</taxon>
        <taxon>Betaproteobacteria</taxon>
        <taxon>Burkholderiales</taxon>
        <taxon>Burkholderiaceae</taxon>
        <taxon>Paraburkholderia</taxon>
    </lineage>
</organism>
<accession>A0ACC6TWU7</accession>
<name>A0ACC6TWU7_9BURK</name>
<dbReference type="Proteomes" id="UP001558850">
    <property type="component" value="Unassembled WGS sequence"/>
</dbReference>
<evidence type="ECO:0000313" key="1">
    <source>
        <dbReference type="EMBL" id="MEX3931819.1"/>
    </source>
</evidence>
<comment type="caution">
    <text evidence="1">The sequence shown here is derived from an EMBL/GenBank/DDBJ whole genome shotgun (WGS) entry which is preliminary data.</text>
</comment>
<gene>
    <name evidence="1" type="ORF">AB4Y32_08400</name>
</gene>
<reference evidence="1" key="1">
    <citation type="submission" date="2024-07" db="EMBL/GenBank/DDBJ databases">
        <title>A survey of Mimosa microsymbionts across Brazilian biomes reveals a high diversity of Paraburkholderia nodulating endemic species, but also that Cupriavidus is common as a symbiont of widespread species.</title>
        <authorList>
            <person name="Rouws L."/>
            <person name="Barauna A."/>
            <person name="Beukes C."/>
            <person name="Rouws J.R.C."/>
            <person name="De Faria S.M."/>
            <person name="Gross E."/>
            <person name="Bueno Dos Reis Junior F."/>
            <person name="Simon M.F."/>
            <person name="Maluk M."/>
            <person name="Odee D.W."/>
            <person name="Kenicer G."/>
            <person name="Young J.P.W."/>
            <person name="Reis V.M."/>
            <person name="Zilli J."/>
            <person name="James E.K."/>
        </authorList>
    </citation>
    <scope>NUCLEOTIDE SEQUENCE</scope>
    <source>
        <strain evidence="1">EG181B</strain>
    </source>
</reference>
<keyword evidence="2" id="KW-1185">Reference proteome</keyword>
<protein>
    <submittedName>
        <fullName evidence="1">Uncharacterized protein</fullName>
    </submittedName>
</protein>
<evidence type="ECO:0000313" key="2">
    <source>
        <dbReference type="Proteomes" id="UP001558850"/>
    </source>
</evidence>